<dbReference type="AlphaFoldDB" id="A0A316GND8"/>
<dbReference type="RefSeq" id="WP_109665210.1">
    <property type="nucleotide sequence ID" value="NZ_QGGW01000001.1"/>
</dbReference>
<feature type="chain" id="PRO_5016417881" description="Outer membrane protein beta-barrel domain-containing protein" evidence="1">
    <location>
        <begin position="22"/>
        <end position="108"/>
    </location>
</feature>
<keyword evidence="1" id="KW-0732">Signal</keyword>
<protein>
    <recommendedName>
        <fullName evidence="4">Outer membrane protein beta-barrel domain-containing protein</fullName>
    </recommendedName>
</protein>
<evidence type="ECO:0000313" key="3">
    <source>
        <dbReference type="Proteomes" id="UP000245708"/>
    </source>
</evidence>
<sequence>MKHIFAAAAVSLSLVASPALADGTFMLGGTMTFGAGQQPNFGVSARILENNRTDESTLGAGVTYYLGTGDLGVDVFAGYIFDRGVFGFGYDLVQGAPVMSLGLANTED</sequence>
<organism evidence="2 3">
    <name type="scientific">Roseicyclus mahoneyensis</name>
    <dbReference type="NCBI Taxonomy" id="164332"/>
    <lineage>
        <taxon>Bacteria</taxon>
        <taxon>Pseudomonadati</taxon>
        <taxon>Pseudomonadota</taxon>
        <taxon>Alphaproteobacteria</taxon>
        <taxon>Rhodobacterales</taxon>
        <taxon>Roseobacteraceae</taxon>
        <taxon>Roseicyclus</taxon>
    </lineage>
</organism>
<evidence type="ECO:0000313" key="2">
    <source>
        <dbReference type="EMBL" id="PWK62545.1"/>
    </source>
</evidence>
<proteinExistence type="predicted"/>
<gene>
    <name evidence="2" type="ORF">C7455_101573</name>
</gene>
<accession>A0A316GND8</accession>
<name>A0A316GND8_9RHOB</name>
<dbReference type="Proteomes" id="UP000245708">
    <property type="component" value="Unassembled WGS sequence"/>
</dbReference>
<dbReference type="OrthoDB" id="7875298at2"/>
<keyword evidence="3" id="KW-1185">Reference proteome</keyword>
<evidence type="ECO:0000256" key="1">
    <source>
        <dbReference type="SAM" id="SignalP"/>
    </source>
</evidence>
<reference evidence="2 3" key="1">
    <citation type="submission" date="2018-05" db="EMBL/GenBank/DDBJ databases">
        <title>Genomic Encyclopedia of Type Strains, Phase IV (KMG-IV): sequencing the most valuable type-strain genomes for metagenomic binning, comparative biology and taxonomic classification.</title>
        <authorList>
            <person name="Goeker M."/>
        </authorList>
    </citation>
    <scope>NUCLEOTIDE SEQUENCE [LARGE SCALE GENOMIC DNA]</scope>
    <source>
        <strain evidence="2 3">DSM 16097</strain>
    </source>
</reference>
<dbReference type="EMBL" id="QGGW01000001">
    <property type="protein sequence ID" value="PWK62545.1"/>
    <property type="molecule type" value="Genomic_DNA"/>
</dbReference>
<comment type="caution">
    <text evidence="2">The sequence shown here is derived from an EMBL/GenBank/DDBJ whole genome shotgun (WGS) entry which is preliminary data.</text>
</comment>
<evidence type="ECO:0008006" key="4">
    <source>
        <dbReference type="Google" id="ProtNLM"/>
    </source>
</evidence>
<feature type="signal peptide" evidence="1">
    <location>
        <begin position="1"/>
        <end position="21"/>
    </location>
</feature>